<dbReference type="InterPro" id="IPR036397">
    <property type="entry name" value="RNaseH_sf"/>
</dbReference>
<dbReference type="Pfam" id="PF13358">
    <property type="entry name" value="DDE_3"/>
    <property type="match status" value="1"/>
</dbReference>
<dbReference type="GO" id="GO:0003676">
    <property type="term" value="F:nucleic acid binding"/>
    <property type="evidence" value="ECO:0007669"/>
    <property type="project" value="InterPro"/>
</dbReference>
<evidence type="ECO:0000313" key="3">
    <source>
        <dbReference type="Proteomes" id="UP000232323"/>
    </source>
</evidence>
<gene>
    <name evidence="2" type="ORF">CEUSTIGMA_g3954.t1</name>
</gene>
<dbReference type="PANTHER" id="PTHR46068:SF1">
    <property type="entry name" value="TRANSPOSASE IS30-LIKE HTH DOMAIN-CONTAINING PROTEIN"/>
    <property type="match status" value="1"/>
</dbReference>
<name>A0A250X0Q5_9CHLO</name>
<dbReference type="PANTHER" id="PTHR46068">
    <property type="entry name" value="PROTEIN CBG27172"/>
    <property type="match status" value="1"/>
</dbReference>
<sequence>MTYTSQEERWAIIAHWKQNGNSHITARELKLTVKVVDRWIRRYETTGDVADAQKSGRPRKLNASAAKKALKLLLEREHGNSAAVAQMLYASGDVNQQVSRRTVTRSAHEAAKVEGMKIKHVQGRPRKKLTAATMQKRVAFCTAMMRMNWMNVLFTDRKKFHFSYPGCNVTAGAWVLEGQSLEVPTVNHAQCCQNVYAGITAFGMTKLHIVADSSGHKTSYQNKQGQVAKNITSIEYGQQDNDPTHKAAKPEVEQWNAKHASSMKLLMGWPPNSSDLNPIENFWGYLQAKVNKRGCKTFSEFKVALDTEAESAPTTYFQILVKSSMPDRIRACLLVIL</sequence>
<proteinExistence type="predicted"/>
<dbReference type="Proteomes" id="UP000232323">
    <property type="component" value="Unassembled WGS sequence"/>
</dbReference>
<comment type="caution">
    <text evidence="2">The sequence shown here is derived from an EMBL/GenBank/DDBJ whole genome shotgun (WGS) entry which is preliminary data.</text>
</comment>
<evidence type="ECO:0000313" key="2">
    <source>
        <dbReference type="EMBL" id="GAX76509.1"/>
    </source>
</evidence>
<dbReference type="OrthoDB" id="5410741at2759"/>
<organism evidence="2 3">
    <name type="scientific">Chlamydomonas eustigma</name>
    <dbReference type="NCBI Taxonomy" id="1157962"/>
    <lineage>
        <taxon>Eukaryota</taxon>
        <taxon>Viridiplantae</taxon>
        <taxon>Chlorophyta</taxon>
        <taxon>core chlorophytes</taxon>
        <taxon>Chlorophyceae</taxon>
        <taxon>CS clade</taxon>
        <taxon>Chlamydomonadales</taxon>
        <taxon>Chlamydomonadaceae</taxon>
        <taxon>Chlamydomonas</taxon>
    </lineage>
</organism>
<evidence type="ECO:0000259" key="1">
    <source>
        <dbReference type="Pfam" id="PF13358"/>
    </source>
</evidence>
<reference evidence="2 3" key="1">
    <citation type="submission" date="2017-08" db="EMBL/GenBank/DDBJ databases">
        <title>Acidophilic green algal genome provides insights into adaptation to an acidic environment.</title>
        <authorList>
            <person name="Hirooka S."/>
            <person name="Hirose Y."/>
            <person name="Kanesaki Y."/>
            <person name="Higuchi S."/>
            <person name="Fujiwara T."/>
            <person name="Onuma R."/>
            <person name="Era A."/>
            <person name="Ohbayashi R."/>
            <person name="Uzuka A."/>
            <person name="Nozaki H."/>
            <person name="Yoshikawa H."/>
            <person name="Miyagishima S.Y."/>
        </authorList>
    </citation>
    <scope>NUCLEOTIDE SEQUENCE [LARGE SCALE GENOMIC DNA]</scope>
    <source>
        <strain evidence="2 3">NIES-2499</strain>
    </source>
</reference>
<dbReference type="InterPro" id="IPR009057">
    <property type="entry name" value="Homeodomain-like_sf"/>
</dbReference>
<protein>
    <recommendedName>
        <fullName evidence="1">Tc1-like transposase DDE domain-containing protein</fullName>
    </recommendedName>
</protein>
<keyword evidence="3" id="KW-1185">Reference proteome</keyword>
<dbReference type="InterPro" id="IPR038717">
    <property type="entry name" value="Tc1-like_DDE_dom"/>
</dbReference>
<accession>A0A250X0Q5</accession>
<dbReference type="SUPFAM" id="SSF46689">
    <property type="entry name" value="Homeodomain-like"/>
    <property type="match status" value="1"/>
</dbReference>
<dbReference type="Gene3D" id="3.30.420.10">
    <property type="entry name" value="Ribonuclease H-like superfamily/Ribonuclease H"/>
    <property type="match status" value="1"/>
</dbReference>
<dbReference type="AlphaFoldDB" id="A0A250X0Q5"/>
<feature type="domain" description="Tc1-like transposase DDE" evidence="1">
    <location>
        <begin position="240"/>
        <end position="301"/>
    </location>
</feature>
<dbReference type="EMBL" id="BEGY01000018">
    <property type="protein sequence ID" value="GAX76509.1"/>
    <property type="molecule type" value="Genomic_DNA"/>
</dbReference>